<dbReference type="GeneID" id="54422295"/>
<sequence>MSSWFQSSPHTNSKKGFSADKFKEALNPTSDTNVNMLKQEADHTSQLSGQQFNPGSGSGTGEGRRSSGATGFGGMVPFASLQAEKRDPNNMNAAQRRASIEDQRTRRGSIGKMWDNFTKGPVSGGEKSGGTSGMK</sequence>
<feature type="compositionally biased region" description="Polar residues" evidence="1">
    <location>
        <begin position="1"/>
        <end position="15"/>
    </location>
</feature>
<dbReference type="AlphaFoldDB" id="A0A6G1GCC9"/>
<keyword evidence="3" id="KW-1185">Reference proteome</keyword>
<evidence type="ECO:0000313" key="4">
    <source>
        <dbReference type="RefSeq" id="XP_033537315.1"/>
    </source>
</evidence>
<feature type="region of interest" description="Disordered" evidence="1">
    <location>
        <begin position="1"/>
        <end position="135"/>
    </location>
</feature>
<organism evidence="2">
    <name type="scientific">Eremomyces bilateralis CBS 781.70</name>
    <dbReference type="NCBI Taxonomy" id="1392243"/>
    <lineage>
        <taxon>Eukaryota</taxon>
        <taxon>Fungi</taxon>
        <taxon>Dikarya</taxon>
        <taxon>Ascomycota</taxon>
        <taxon>Pezizomycotina</taxon>
        <taxon>Dothideomycetes</taxon>
        <taxon>Dothideomycetes incertae sedis</taxon>
        <taxon>Eremomycetales</taxon>
        <taxon>Eremomycetaceae</taxon>
        <taxon>Eremomyces</taxon>
    </lineage>
</organism>
<reference evidence="2 4" key="1">
    <citation type="submission" date="2020-01" db="EMBL/GenBank/DDBJ databases">
        <authorList>
            <consortium name="DOE Joint Genome Institute"/>
            <person name="Haridas S."/>
            <person name="Albert R."/>
            <person name="Binder M."/>
            <person name="Bloem J."/>
            <person name="Labutti K."/>
            <person name="Salamov A."/>
            <person name="Andreopoulos B."/>
            <person name="Baker S.E."/>
            <person name="Barry K."/>
            <person name="Bills G."/>
            <person name="Bluhm B.H."/>
            <person name="Cannon C."/>
            <person name="Castanera R."/>
            <person name="Culley D.E."/>
            <person name="Daum C."/>
            <person name="Ezra D."/>
            <person name="Gonzalez J.B."/>
            <person name="Henrissat B."/>
            <person name="Kuo A."/>
            <person name="Liang C."/>
            <person name="Lipzen A."/>
            <person name="Lutzoni F."/>
            <person name="Magnuson J."/>
            <person name="Mondo S."/>
            <person name="Nolan M."/>
            <person name="Ohm R."/>
            <person name="Pangilinan J."/>
            <person name="Park H.-J."/>
            <person name="Ramirez L."/>
            <person name="Alfaro M."/>
            <person name="Sun H."/>
            <person name="Tritt A."/>
            <person name="Yoshinaga Y."/>
            <person name="Zwiers L.-H."/>
            <person name="Turgeon B.G."/>
            <person name="Goodwin S.B."/>
            <person name="Spatafora J.W."/>
            <person name="Crous P.W."/>
            <person name="Grigoriev I.V."/>
        </authorList>
    </citation>
    <scope>NUCLEOTIDE SEQUENCE</scope>
    <source>
        <strain evidence="2 4">CBS 781.70</strain>
    </source>
</reference>
<feature type="compositionally biased region" description="Gly residues" evidence="1">
    <location>
        <begin position="122"/>
        <end position="135"/>
    </location>
</feature>
<evidence type="ECO:0000313" key="3">
    <source>
        <dbReference type="Proteomes" id="UP000504638"/>
    </source>
</evidence>
<reference evidence="4" key="3">
    <citation type="submission" date="2025-04" db="UniProtKB">
        <authorList>
            <consortium name="RefSeq"/>
        </authorList>
    </citation>
    <scope>IDENTIFICATION</scope>
    <source>
        <strain evidence="4">CBS 781.70</strain>
    </source>
</reference>
<dbReference type="EMBL" id="ML975151">
    <property type="protein sequence ID" value="KAF1815684.1"/>
    <property type="molecule type" value="Genomic_DNA"/>
</dbReference>
<name>A0A6G1GCC9_9PEZI</name>
<evidence type="ECO:0000313" key="2">
    <source>
        <dbReference type="EMBL" id="KAF1815684.1"/>
    </source>
</evidence>
<reference evidence="4" key="2">
    <citation type="submission" date="2020-04" db="EMBL/GenBank/DDBJ databases">
        <authorList>
            <consortium name="NCBI Genome Project"/>
        </authorList>
    </citation>
    <scope>NUCLEOTIDE SEQUENCE</scope>
    <source>
        <strain evidence="4">CBS 781.70</strain>
    </source>
</reference>
<dbReference type="RefSeq" id="XP_033537315.1">
    <property type="nucleotide sequence ID" value="XM_033681725.1"/>
</dbReference>
<protein>
    <recommendedName>
        <fullName evidence="5">Conidiation-specific expression protein</fullName>
    </recommendedName>
</protein>
<feature type="compositionally biased region" description="Polar residues" evidence="1">
    <location>
        <begin position="44"/>
        <end position="54"/>
    </location>
</feature>
<dbReference type="Proteomes" id="UP000504638">
    <property type="component" value="Unplaced"/>
</dbReference>
<evidence type="ECO:0000256" key="1">
    <source>
        <dbReference type="SAM" id="MobiDB-lite"/>
    </source>
</evidence>
<dbReference type="OrthoDB" id="4158609at2759"/>
<accession>A0A6G1GCC9</accession>
<proteinExistence type="predicted"/>
<gene>
    <name evidence="2 4" type="ORF">P152DRAFT_479575</name>
</gene>
<feature type="compositionally biased region" description="Polar residues" evidence="1">
    <location>
        <begin position="27"/>
        <end position="36"/>
    </location>
</feature>
<evidence type="ECO:0008006" key="5">
    <source>
        <dbReference type="Google" id="ProtNLM"/>
    </source>
</evidence>